<feature type="compositionally biased region" description="Polar residues" evidence="2">
    <location>
        <begin position="1020"/>
        <end position="1032"/>
    </location>
</feature>
<name>A0A194V9X7_CYTMA</name>
<feature type="region of interest" description="Disordered" evidence="2">
    <location>
        <begin position="1"/>
        <end position="25"/>
    </location>
</feature>
<feature type="coiled-coil region" evidence="1">
    <location>
        <begin position="383"/>
        <end position="420"/>
    </location>
</feature>
<dbReference type="EMBL" id="KN714756">
    <property type="protein sequence ID" value="KUI60678.1"/>
    <property type="molecule type" value="Genomic_DNA"/>
</dbReference>
<dbReference type="PANTHER" id="PTHR36681:SF3">
    <property type="entry name" value="NUCLEAR GTPASE, GERMINAL CENTER-ASSOCIATED, TANDEM DUPLICATE 3"/>
    <property type="match status" value="1"/>
</dbReference>
<feature type="compositionally biased region" description="Basic and acidic residues" evidence="2">
    <location>
        <begin position="1"/>
        <end position="15"/>
    </location>
</feature>
<dbReference type="Pfam" id="PF24564">
    <property type="entry name" value="DUF7605"/>
    <property type="match status" value="1"/>
</dbReference>
<feature type="compositionally biased region" description="Basic residues" evidence="2">
    <location>
        <begin position="443"/>
        <end position="458"/>
    </location>
</feature>
<dbReference type="PANTHER" id="PTHR36681">
    <property type="entry name" value="NUCLEAR GTPASE, GERMINAL CENTER-ASSOCIATED, TANDEM DUPLICATE 3"/>
    <property type="match status" value="1"/>
</dbReference>
<sequence length="1064" mass="118250">MAGSPVKEEARHIKPDPGAAAGDVDIGSIPVADSLDIAENVKGEYVAQAAASRETNIERMVSKASTEELEAGVKIGIQLLENLKLPLQAALGTGETQASQWLKSIEQLQDEAKPARTVVGVVLVPTNGMRACTASATEISYNYSDDPEKLYRGEIEFISAADWFQELKTLLDDLLDGSGQVSRDCTTPDTDANLAYSKIKAVYPHLTREMIASTSPADLAEAPSIRRVLGSLKRLHATNSTELFKGLQHYVDSKEKTSGKGHVMEYWPLIKVVRIYCKADALSTGAVIVDLPGVQDSNAARAAVAESYMKSCTGLWITAAIQRAVDDKTAKNLLGDSFKRQLKYDGTYSAITFICTKTDDILESEVADSLNIEGEVVESWAKVEALRTKQREFKRKIGDLQDEKNEIDDKMEDLDTKSDQWEDLATKLREGETVYRPLENTNRKRKRSSSPRRHRKRRGSIDISSDSDGSYDSDGSDKENSQPAQELSTPLTEDEVDSELMLFKSQKKDLRKSRKALDEKISAMKKELNLIISEEKALLSEVKSVCIKGRNEYSRGAIANDFAMGIKELDQQTAIEEDETTFNPDEDVRDYDEVARSLPVFTVSARAYQKLSGRLRKDAVHIDGFPSIQDTEIPQLQEHAKKLTEGGRASSSRRFLNELSQLLNSMKLWATYDRPIGHSKKDQKADEIFLRTRLTSLKKELHAAVEDCSSSFKEALGEQLYETFDRLIPAASGSAVATATGWGAHRSLGGLFWATYKATVRRSGIFSGASGEKDFNAELFEPISKQLAGNWERTFQRRLPSALEAFAKTCKEIIKAFHDDAINGIQQNLTRNPAGLNMLNQQVRIYTVAMEAAPAALRTAITERQRNANREFTPVIQEAMQHAYDVCTAERGPGSYARMKTAMQSHVDTARHTMFAQACNTVKNDLEEMCKDVGKAMMVLVDDLFVKLEKDYLAVLIGEDTETEGGNVPWAERMLRGEMQKYLAEADSWFAGLFLFGDDDEAVSNELSPGLEAVERAESPDNTMWPSNNRMPQSEFGDADEDLITQQLEGDLGVRSPRLKWSSR</sequence>
<reference evidence="5" key="1">
    <citation type="submission" date="2014-12" db="EMBL/GenBank/DDBJ databases">
        <title>Genome Sequence of Valsa Canker Pathogens Uncovers a Specific Adaption of Colonization on Woody Bark.</title>
        <authorList>
            <person name="Yin Z."/>
            <person name="Liu H."/>
            <person name="Gao X."/>
            <person name="Li Z."/>
            <person name="Song N."/>
            <person name="Ke X."/>
            <person name="Dai Q."/>
            <person name="Wu Y."/>
            <person name="Sun Y."/>
            <person name="Xu J.-R."/>
            <person name="Kang Z.K."/>
            <person name="Wang L."/>
            <person name="Huang L."/>
        </authorList>
    </citation>
    <scope>NUCLEOTIDE SEQUENCE [LARGE SCALE GENOMIC DNA]</scope>
    <source>
        <strain evidence="5">SXYL134</strain>
    </source>
</reference>
<organism evidence="4 5">
    <name type="scientific">Cytospora mali</name>
    <name type="common">Apple Valsa canker fungus</name>
    <name type="synonym">Valsa mali</name>
    <dbReference type="NCBI Taxonomy" id="578113"/>
    <lineage>
        <taxon>Eukaryota</taxon>
        <taxon>Fungi</taxon>
        <taxon>Dikarya</taxon>
        <taxon>Ascomycota</taxon>
        <taxon>Pezizomycotina</taxon>
        <taxon>Sordariomycetes</taxon>
        <taxon>Sordariomycetidae</taxon>
        <taxon>Diaporthales</taxon>
        <taxon>Cytosporaceae</taxon>
        <taxon>Cytospora</taxon>
    </lineage>
</organism>
<feature type="domain" description="DUF7605" evidence="3">
    <location>
        <begin position="745"/>
        <end position="910"/>
    </location>
</feature>
<dbReference type="OrthoDB" id="3598281at2759"/>
<accession>A0A194V9X7</accession>
<evidence type="ECO:0000256" key="2">
    <source>
        <dbReference type="SAM" id="MobiDB-lite"/>
    </source>
</evidence>
<dbReference type="Proteomes" id="UP000078576">
    <property type="component" value="Unassembled WGS sequence"/>
</dbReference>
<protein>
    <submittedName>
        <fullName evidence="4">Nuclear GTPase SLIP-GC</fullName>
    </submittedName>
</protein>
<evidence type="ECO:0000259" key="3">
    <source>
        <dbReference type="Pfam" id="PF24564"/>
    </source>
</evidence>
<dbReference type="AlphaFoldDB" id="A0A194V9X7"/>
<evidence type="ECO:0000256" key="1">
    <source>
        <dbReference type="SAM" id="Coils"/>
    </source>
</evidence>
<evidence type="ECO:0000313" key="5">
    <source>
        <dbReference type="Proteomes" id="UP000078576"/>
    </source>
</evidence>
<evidence type="ECO:0000313" key="4">
    <source>
        <dbReference type="EMBL" id="KUI60678.1"/>
    </source>
</evidence>
<keyword evidence="1" id="KW-0175">Coiled coil</keyword>
<feature type="compositionally biased region" description="Low complexity" evidence="2">
    <location>
        <begin position="461"/>
        <end position="473"/>
    </location>
</feature>
<feature type="region of interest" description="Disordered" evidence="2">
    <location>
        <begin position="432"/>
        <end position="497"/>
    </location>
</feature>
<dbReference type="STRING" id="694573.A0A194V9X7"/>
<gene>
    <name evidence="4" type="ORF">VP1G_07870</name>
</gene>
<feature type="region of interest" description="Disordered" evidence="2">
    <location>
        <begin position="1015"/>
        <end position="1041"/>
    </location>
</feature>
<dbReference type="InterPro" id="IPR056024">
    <property type="entry name" value="DUF7605"/>
</dbReference>
<proteinExistence type="predicted"/>
<keyword evidence="5" id="KW-1185">Reference proteome</keyword>
<feature type="compositionally biased region" description="Polar residues" evidence="2">
    <location>
        <begin position="481"/>
        <end position="491"/>
    </location>
</feature>